<protein>
    <recommendedName>
        <fullName evidence="2">Cyanovirin-N domain-containing protein</fullName>
    </recommendedName>
</protein>
<dbReference type="Pfam" id="PF08881">
    <property type="entry name" value="CVNH"/>
    <property type="match status" value="1"/>
</dbReference>
<dbReference type="InterPro" id="IPR011058">
    <property type="entry name" value="Cyanovirin-N"/>
</dbReference>
<gene>
    <name evidence="3" type="ORF">IFM53868_04239</name>
</gene>
<evidence type="ECO:0000256" key="1">
    <source>
        <dbReference type="SAM" id="MobiDB-lite"/>
    </source>
</evidence>
<evidence type="ECO:0000313" key="3">
    <source>
        <dbReference type="EMBL" id="GFF84712.1"/>
    </source>
</evidence>
<reference evidence="3 4" key="1">
    <citation type="submission" date="2020-01" db="EMBL/GenBank/DDBJ databases">
        <title>Draft genome sequence of Aspergillus udagawae IFM 53868.</title>
        <authorList>
            <person name="Takahashi H."/>
            <person name="Yaguchi T."/>
        </authorList>
    </citation>
    <scope>NUCLEOTIDE SEQUENCE [LARGE SCALE GENOMIC DNA]</scope>
    <source>
        <strain evidence="3 4">IFM 53868</strain>
    </source>
</reference>
<feature type="domain" description="Cyanovirin-N" evidence="2">
    <location>
        <begin position="3"/>
        <end position="116"/>
    </location>
</feature>
<dbReference type="EMBL" id="BLKG01000036">
    <property type="protein sequence ID" value="GFF84712.1"/>
    <property type="molecule type" value="Genomic_DNA"/>
</dbReference>
<dbReference type="InterPro" id="IPR036673">
    <property type="entry name" value="Cyanovirin-N_sf"/>
</dbReference>
<dbReference type="SUPFAM" id="SSF51322">
    <property type="entry name" value="Cyanovirin-N"/>
    <property type="match status" value="1"/>
</dbReference>
<evidence type="ECO:0000259" key="2">
    <source>
        <dbReference type="Pfam" id="PF08881"/>
    </source>
</evidence>
<accession>A0ABQ1AMM7</accession>
<keyword evidence="4" id="KW-1185">Reference proteome</keyword>
<evidence type="ECO:0000313" key="4">
    <source>
        <dbReference type="Proteomes" id="UP000465266"/>
    </source>
</evidence>
<organism evidence="3 4">
    <name type="scientific">Aspergillus udagawae</name>
    <dbReference type="NCBI Taxonomy" id="91492"/>
    <lineage>
        <taxon>Eukaryota</taxon>
        <taxon>Fungi</taxon>
        <taxon>Dikarya</taxon>
        <taxon>Ascomycota</taxon>
        <taxon>Pezizomycotina</taxon>
        <taxon>Eurotiomycetes</taxon>
        <taxon>Eurotiomycetidae</taxon>
        <taxon>Eurotiales</taxon>
        <taxon>Aspergillaceae</taxon>
        <taxon>Aspergillus</taxon>
        <taxon>Aspergillus subgen. Fumigati</taxon>
    </lineage>
</organism>
<feature type="region of interest" description="Disordered" evidence="1">
    <location>
        <begin position="427"/>
        <end position="450"/>
    </location>
</feature>
<sequence>MVFSTSSRNVSLEHDPNTDLTYLRAECKAADSGEWNSSSICLDEHLGVSRLYKGFDTTEGKTASVQGKSLQSLLEPGSLTLRGLSVLYGRVSGVDGGWEATIYLDLLFNNDNGKLVREGRSTSLMKSAGLIRTSVDGDIMSLLLAPDGKLYVSRMSMRDDSALDNEGRLRPWNCYLTSVEFRQLFAGYSGISGQMRKTSPMGDWQDFDLRFGEQLSNATGSISLEPPSEYVEDEYPHSCHLTHKQGLVSLGFTIIGAEALISEETRTTAQCIYTSTILAGYITDVLFFSRVGAAYGSGLASLAASTVRSAIGPFVSDPKMRDEVAAVALYRVLKEEVPKAAGIGVRNVIALYSGESARDCPDQVNCLNALKGYAAAEFNRQGVDSSILQEMTLGWDKILETVLEALINGKSEDDIKHSFDDYTHDGIDLLPLPQSQSPSPPPEKKKDDGTDYIGKWRQEIISVQDQLYLLEPSVGLDVEQSTMQALESIANGLTGLNGLLDFWPDYKGDDATNEQRKAIIQSTTELVAKGTETVKDTEEGNSVLNQVLKLAQNLESLKTQFTEETDAEQAELDKLKPELQAAVEKMFADQKVYQHAQNGLTAEVNKLSEEEHKHGAEATIEDGIRWYKDLLRRRTSALASAQAAADTAMETYLESEQTVVRLQARQAMLNDIHKRRFAVQREITKTEMIIRDLKLMIEGTKREEERILSVVDLMSATLTDLLHIGEPPYHRPNRKIEDQVCTAVLAVHRESLIDAFFVESARKAVTSVLDWFDDVMPEATQREIDAIVKNPLYQQSKRKFDGAAVEKDAGKDV</sequence>
<proteinExistence type="predicted"/>
<name>A0ABQ1AMM7_9EURO</name>
<dbReference type="Gene3D" id="2.30.60.10">
    <property type="entry name" value="Cyanovirin-N"/>
    <property type="match status" value="1"/>
</dbReference>
<comment type="caution">
    <text evidence="3">The sequence shown here is derived from an EMBL/GenBank/DDBJ whole genome shotgun (WGS) entry which is preliminary data.</text>
</comment>
<dbReference type="Proteomes" id="UP000465266">
    <property type="component" value="Unassembled WGS sequence"/>
</dbReference>